<dbReference type="InterPro" id="IPR043429">
    <property type="entry name" value="ArtM/GltK/GlnP/TcyL/YhdX-like"/>
</dbReference>
<accession>A0A7X0BV70</accession>
<dbReference type="PROSITE" id="PS50928">
    <property type="entry name" value="ABC_TM1"/>
    <property type="match status" value="1"/>
</dbReference>
<dbReference type="Gene3D" id="1.10.3720.10">
    <property type="entry name" value="MetI-like"/>
    <property type="match status" value="1"/>
</dbReference>
<evidence type="ECO:0000313" key="14">
    <source>
        <dbReference type="Proteomes" id="UP000557193"/>
    </source>
</evidence>
<evidence type="ECO:0000256" key="10">
    <source>
        <dbReference type="ARBA" id="ARBA00040319"/>
    </source>
</evidence>
<keyword evidence="14" id="KW-1185">Reference proteome</keyword>
<dbReference type="InterPro" id="IPR010065">
    <property type="entry name" value="AA_ABC_transptr_permease_3TM"/>
</dbReference>
<comment type="caution">
    <text evidence="13">The sequence shown here is derived from an EMBL/GenBank/DDBJ whole genome shotgun (WGS) entry which is preliminary data.</text>
</comment>
<dbReference type="InterPro" id="IPR000515">
    <property type="entry name" value="MetI-like"/>
</dbReference>
<dbReference type="PANTHER" id="PTHR30614">
    <property type="entry name" value="MEMBRANE COMPONENT OF AMINO ACID ABC TRANSPORTER"/>
    <property type="match status" value="1"/>
</dbReference>
<feature type="transmembrane region" description="Helical" evidence="11">
    <location>
        <begin position="151"/>
        <end position="174"/>
    </location>
</feature>
<evidence type="ECO:0000259" key="12">
    <source>
        <dbReference type="PROSITE" id="PS50928"/>
    </source>
</evidence>
<dbReference type="Proteomes" id="UP000557193">
    <property type="component" value="Unassembled WGS sequence"/>
</dbReference>
<name>A0A7X0BV70_9PSED</name>
<dbReference type="SUPFAM" id="SSF161098">
    <property type="entry name" value="MetI-like"/>
    <property type="match status" value="1"/>
</dbReference>
<feature type="transmembrane region" description="Helical" evidence="11">
    <location>
        <begin position="93"/>
        <end position="111"/>
    </location>
</feature>
<dbReference type="AlphaFoldDB" id="A0A7X0BV70"/>
<dbReference type="GO" id="GO:0043190">
    <property type="term" value="C:ATP-binding cassette (ABC) transporter complex"/>
    <property type="evidence" value="ECO:0007669"/>
    <property type="project" value="InterPro"/>
</dbReference>
<evidence type="ECO:0000256" key="8">
    <source>
        <dbReference type="ARBA" id="ARBA00022989"/>
    </source>
</evidence>
<evidence type="ECO:0000256" key="7">
    <source>
        <dbReference type="ARBA" id="ARBA00022970"/>
    </source>
</evidence>
<feature type="transmembrane region" description="Helical" evidence="11">
    <location>
        <begin position="194"/>
        <end position="213"/>
    </location>
</feature>
<dbReference type="NCBIfam" id="TIGR01726">
    <property type="entry name" value="HEQRo_perm_3TM"/>
    <property type="match status" value="1"/>
</dbReference>
<evidence type="ECO:0000256" key="9">
    <source>
        <dbReference type="ARBA" id="ARBA00023136"/>
    </source>
</evidence>
<feature type="transmembrane region" description="Helical" evidence="11">
    <location>
        <begin position="52"/>
        <end position="73"/>
    </location>
</feature>
<organism evidence="13 14">
    <name type="scientific">Pseudomonas fluvialis</name>
    <dbReference type="NCBI Taxonomy" id="1793966"/>
    <lineage>
        <taxon>Bacteria</taxon>
        <taxon>Pseudomonadati</taxon>
        <taxon>Pseudomonadota</taxon>
        <taxon>Gammaproteobacteria</taxon>
        <taxon>Pseudomonadales</taxon>
        <taxon>Pseudomonadaceae</taxon>
        <taxon>Pseudomonas</taxon>
    </lineage>
</organism>
<evidence type="ECO:0000313" key="13">
    <source>
        <dbReference type="EMBL" id="MBB6343327.1"/>
    </source>
</evidence>
<keyword evidence="4" id="KW-1003">Cell membrane</keyword>
<dbReference type="RefSeq" id="WP_184685474.1">
    <property type="nucleotide sequence ID" value="NZ_JACHLL010000008.1"/>
</dbReference>
<feature type="transmembrane region" description="Helical" evidence="11">
    <location>
        <begin position="20"/>
        <end position="40"/>
    </location>
</feature>
<dbReference type="CDD" id="cd06261">
    <property type="entry name" value="TM_PBP2"/>
    <property type="match status" value="1"/>
</dbReference>
<comment type="subcellular location">
    <subcellularLocation>
        <location evidence="1">Cell inner membrane</location>
        <topology evidence="1">Multi-pass membrane protein</topology>
    </subcellularLocation>
    <subcellularLocation>
        <location evidence="11">Cell membrane</location>
        <topology evidence="11">Multi-pass membrane protein</topology>
    </subcellularLocation>
</comment>
<keyword evidence="9 11" id="KW-0472">Membrane</keyword>
<evidence type="ECO:0000256" key="6">
    <source>
        <dbReference type="ARBA" id="ARBA00022692"/>
    </source>
</evidence>
<keyword evidence="8 11" id="KW-1133">Transmembrane helix</keyword>
<dbReference type="Pfam" id="PF00528">
    <property type="entry name" value="BPD_transp_1"/>
    <property type="match status" value="1"/>
</dbReference>
<evidence type="ECO:0000256" key="1">
    <source>
        <dbReference type="ARBA" id="ARBA00004429"/>
    </source>
</evidence>
<evidence type="ECO:0000256" key="2">
    <source>
        <dbReference type="ARBA" id="ARBA00010072"/>
    </source>
</evidence>
<keyword evidence="5" id="KW-0997">Cell inner membrane</keyword>
<comment type="similarity">
    <text evidence="2">Belongs to the binding-protein-dependent transport system permease family. HisMQ subfamily.</text>
</comment>
<evidence type="ECO:0000256" key="11">
    <source>
        <dbReference type="RuleBase" id="RU363032"/>
    </source>
</evidence>
<dbReference type="GO" id="GO:0022857">
    <property type="term" value="F:transmembrane transporter activity"/>
    <property type="evidence" value="ECO:0007669"/>
    <property type="project" value="InterPro"/>
</dbReference>
<evidence type="ECO:0000256" key="4">
    <source>
        <dbReference type="ARBA" id="ARBA00022475"/>
    </source>
</evidence>
<reference evidence="13 14" key="1">
    <citation type="submission" date="2020-08" db="EMBL/GenBank/DDBJ databases">
        <title>Functional genomics of gut bacteria from endangered species of beetles.</title>
        <authorList>
            <person name="Carlos-Shanley C."/>
        </authorList>
    </citation>
    <scope>NUCLEOTIDE SEQUENCE [LARGE SCALE GENOMIC DNA]</scope>
    <source>
        <strain evidence="13 14">S00202</strain>
    </source>
</reference>
<protein>
    <recommendedName>
        <fullName evidence="10">Arginine ABC transporter permease protein ArtM</fullName>
    </recommendedName>
</protein>
<sequence length="247" mass="27891">MIDILERFSGQLLSGAGLTLQITLIASLLAFCLSLPLALLRRSPSAAWRWPVRLYVSFFRGTPLLAQLFLVYYGSGQFRVPLTEAGLWWFFRDPYYCALLTFVLNSTAYQVEILRGGLRAVPSGQIEAGIALGLRKLELYRRIILPNAYRIAFPALGNELILLLKGSAVVSVITVLDVMGQTRRAFSQTFDLSVYFWAAVLYLLMTTIFVLLWRRLERCLTRHLHCRSAQPGKRRGLFTRLSTGVAP</sequence>
<keyword evidence="7" id="KW-0029">Amino-acid transport</keyword>
<gene>
    <name evidence="13" type="ORF">HNP49_003529</name>
</gene>
<dbReference type="InterPro" id="IPR035906">
    <property type="entry name" value="MetI-like_sf"/>
</dbReference>
<dbReference type="EMBL" id="JACHLL010000008">
    <property type="protein sequence ID" value="MBB6343327.1"/>
    <property type="molecule type" value="Genomic_DNA"/>
</dbReference>
<keyword evidence="3 11" id="KW-0813">Transport</keyword>
<evidence type="ECO:0000256" key="5">
    <source>
        <dbReference type="ARBA" id="ARBA00022519"/>
    </source>
</evidence>
<feature type="domain" description="ABC transmembrane type-1" evidence="12">
    <location>
        <begin position="16"/>
        <end position="213"/>
    </location>
</feature>
<keyword evidence="6 11" id="KW-0812">Transmembrane</keyword>
<evidence type="ECO:0000256" key="3">
    <source>
        <dbReference type="ARBA" id="ARBA00022448"/>
    </source>
</evidence>
<proteinExistence type="inferred from homology"/>
<dbReference type="PANTHER" id="PTHR30614:SF10">
    <property type="entry name" value="ARGININE ABC TRANSPORTER PERMEASE PROTEIN ARTM"/>
    <property type="match status" value="1"/>
</dbReference>
<dbReference type="GO" id="GO:0006865">
    <property type="term" value="P:amino acid transport"/>
    <property type="evidence" value="ECO:0007669"/>
    <property type="project" value="UniProtKB-KW"/>
</dbReference>